<dbReference type="Pfam" id="PF12937">
    <property type="entry name" value="F-box-like"/>
    <property type="match status" value="1"/>
</dbReference>
<dbReference type="PANTHER" id="PTHR38926:SF5">
    <property type="entry name" value="F-BOX AND LEUCINE-RICH REPEAT PROTEIN 6"/>
    <property type="match status" value="1"/>
</dbReference>
<sequence>MEGQLTELQTQINLMDLAPCDCCILTLPPEITSEIFGHCSPTQRVGDVVNVYEAPLLLTQVCGAWRQIAISTPALWTTFDITLKHPGDLPKLGRIAQTWFERAKNFPLVLRIRGPLKENKTLGRLIKTFCNHSGQMRSLEFYTGGEDLETIQLNIPGVLDLAILQRLSIRLTDDWDCERRQGIKIFETAPNLQEVLISDTLPSFLSLPWQQLTTITAEMVSVTTCMKLMRLTPILVKCFLSPFLVGDAIDVARRERLYLPQLQHLTLFSTTTTGFVLDSITLPALQTLEIRRADRFDAENFDCFLERSSPPLQKLVITVLDSAHGTSLILSPSFTTLPLVELKLWILTGSFAVHFFSFLEGGDNFLPQLRSLSFMHSPFIVQNVGRTELFTLLQLAAQPITRRWETIPGCTKLRTFHVIEEATDDSSRYFEEDLIPFNRLCARGMDVYIGSRSGLISA</sequence>
<dbReference type="PANTHER" id="PTHR38926">
    <property type="entry name" value="F-BOX DOMAIN CONTAINING PROTEIN, EXPRESSED"/>
    <property type="match status" value="1"/>
</dbReference>
<dbReference type="Gene3D" id="1.20.1280.50">
    <property type="match status" value="1"/>
</dbReference>
<name>A0AAW0EDM8_9AGAR</name>
<accession>A0AAW0EDM8</accession>
<comment type="caution">
    <text evidence="2">The sequence shown here is derived from an EMBL/GenBank/DDBJ whole genome shotgun (WGS) entry which is preliminary data.</text>
</comment>
<evidence type="ECO:0000313" key="3">
    <source>
        <dbReference type="Proteomes" id="UP001362999"/>
    </source>
</evidence>
<dbReference type="SUPFAM" id="SSF81383">
    <property type="entry name" value="F-box domain"/>
    <property type="match status" value="1"/>
</dbReference>
<dbReference type="Proteomes" id="UP001362999">
    <property type="component" value="Unassembled WGS sequence"/>
</dbReference>
<feature type="domain" description="F-box" evidence="1">
    <location>
        <begin position="24"/>
        <end position="81"/>
    </location>
</feature>
<proteinExistence type="predicted"/>
<dbReference type="AlphaFoldDB" id="A0AAW0EDM8"/>
<evidence type="ECO:0000313" key="2">
    <source>
        <dbReference type="EMBL" id="KAK7062268.1"/>
    </source>
</evidence>
<evidence type="ECO:0000259" key="1">
    <source>
        <dbReference type="Pfam" id="PF12937"/>
    </source>
</evidence>
<dbReference type="SUPFAM" id="SSF52047">
    <property type="entry name" value="RNI-like"/>
    <property type="match status" value="1"/>
</dbReference>
<organism evidence="2 3">
    <name type="scientific">Favolaschia claudopus</name>
    <dbReference type="NCBI Taxonomy" id="2862362"/>
    <lineage>
        <taxon>Eukaryota</taxon>
        <taxon>Fungi</taxon>
        <taxon>Dikarya</taxon>
        <taxon>Basidiomycota</taxon>
        <taxon>Agaricomycotina</taxon>
        <taxon>Agaricomycetes</taxon>
        <taxon>Agaricomycetidae</taxon>
        <taxon>Agaricales</taxon>
        <taxon>Marasmiineae</taxon>
        <taxon>Mycenaceae</taxon>
        <taxon>Favolaschia</taxon>
    </lineage>
</organism>
<dbReference type="InterPro" id="IPR001810">
    <property type="entry name" value="F-box_dom"/>
</dbReference>
<keyword evidence="3" id="KW-1185">Reference proteome</keyword>
<dbReference type="InterPro" id="IPR036047">
    <property type="entry name" value="F-box-like_dom_sf"/>
</dbReference>
<reference evidence="2 3" key="1">
    <citation type="journal article" date="2024" name="J Genomics">
        <title>Draft genome sequencing and assembly of Favolaschia claudopus CIRM-BRFM 2984 isolated from oak limbs.</title>
        <authorList>
            <person name="Navarro D."/>
            <person name="Drula E."/>
            <person name="Chaduli D."/>
            <person name="Cazenave R."/>
            <person name="Ahrendt S."/>
            <person name="Wang J."/>
            <person name="Lipzen A."/>
            <person name="Daum C."/>
            <person name="Barry K."/>
            <person name="Grigoriev I.V."/>
            <person name="Favel A."/>
            <person name="Rosso M.N."/>
            <person name="Martin F."/>
        </authorList>
    </citation>
    <scope>NUCLEOTIDE SEQUENCE [LARGE SCALE GENOMIC DNA]</scope>
    <source>
        <strain evidence="2 3">CIRM-BRFM 2984</strain>
    </source>
</reference>
<dbReference type="EMBL" id="JAWWNJ010000002">
    <property type="protein sequence ID" value="KAK7062268.1"/>
    <property type="molecule type" value="Genomic_DNA"/>
</dbReference>
<gene>
    <name evidence="2" type="ORF">R3P38DRAFT_3340977</name>
</gene>
<protein>
    <submittedName>
        <fullName evidence="2">F-box domain-containing protein</fullName>
    </submittedName>
</protein>